<accession>A0A3P1CJE0</accession>
<evidence type="ECO:0000313" key="3">
    <source>
        <dbReference type="Proteomes" id="UP000274271"/>
    </source>
</evidence>
<keyword evidence="3" id="KW-1185">Reference proteome</keyword>
<comment type="caution">
    <text evidence="2">The sequence shown here is derived from an EMBL/GenBank/DDBJ whole genome shotgun (WGS) entry which is preliminary data.</text>
</comment>
<dbReference type="Pfam" id="PF12684">
    <property type="entry name" value="DUF3799"/>
    <property type="match status" value="1"/>
</dbReference>
<organism evidence="2 3">
    <name type="scientific">Larkinella knui</name>
    <dbReference type="NCBI Taxonomy" id="2025310"/>
    <lineage>
        <taxon>Bacteria</taxon>
        <taxon>Pseudomonadati</taxon>
        <taxon>Bacteroidota</taxon>
        <taxon>Cytophagia</taxon>
        <taxon>Cytophagales</taxon>
        <taxon>Spirosomataceae</taxon>
        <taxon>Larkinella</taxon>
    </lineage>
</organism>
<evidence type="ECO:0000313" key="2">
    <source>
        <dbReference type="EMBL" id="RRB13462.1"/>
    </source>
</evidence>
<gene>
    <name evidence="2" type="ORF">EHT87_14395</name>
</gene>
<dbReference type="EMBL" id="RQJP01000003">
    <property type="protein sequence ID" value="RRB13462.1"/>
    <property type="molecule type" value="Genomic_DNA"/>
</dbReference>
<name>A0A3P1CJE0_9BACT</name>
<dbReference type="OrthoDB" id="792901at2"/>
<feature type="domain" description="Putative exodeoxyribonuclease 8 PDDEXK-like" evidence="1">
    <location>
        <begin position="108"/>
        <end position="206"/>
    </location>
</feature>
<protein>
    <recommendedName>
        <fullName evidence="1">Putative exodeoxyribonuclease 8 PDDEXK-like domain-containing protein</fullName>
    </recommendedName>
</protein>
<dbReference type="Gene3D" id="3.90.320.10">
    <property type="match status" value="1"/>
</dbReference>
<dbReference type="Proteomes" id="UP000274271">
    <property type="component" value="Unassembled WGS sequence"/>
</dbReference>
<sequence length="232" mass="27069">MTEHDYRTTRAYSVSDLNELDRLMKGELPWATYWHARYYGMPYHITDPKILRFGSTLHQMALEPDKPVVDEWHNVDEWERLYRMEKQLTPYIDQVFIKYPCEVELSSTCPITGLLIKGKVDCLTDEAVVDIKTTSCMKSESFYATFEKYGYWRQAAFYLHLTNLERFMFLGIGKKQPHPVFELVANLNGIAIQSGMKQVQALLKRAKLEAEKPDGWLPSSWFRKDLTPAGIE</sequence>
<proteinExistence type="predicted"/>
<dbReference type="InterPro" id="IPR011604">
    <property type="entry name" value="PDDEXK-like_dom_sf"/>
</dbReference>
<reference evidence="2 3" key="1">
    <citation type="submission" date="2018-11" db="EMBL/GenBank/DDBJ databases">
        <authorList>
            <person name="Zhou Z."/>
            <person name="Wang G."/>
        </authorList>
    </citation>
    <scope>NUCLEOTIDE SEQUENCE [LARGE SCALE GENOMIC DNA]</scope>
    <source>
        <strain evidence="2 3">KCTC42998</strain>
    </source>
</reference>
<dbReference type="InterPro" id="IPR024432">
    <property type="entry name" value="Put_RecE_PDDEXK-like_dom"/>
</dbReference>
<dbReference type="RefSeq" id="WP_124907360.1">
    <property type="nucleotide sequence ID" value="NZ_RQJP01000003.1"/>
</dbReference>
<dbReference type="AlphaFoldDB" id="A0A3P1CJE0"/>
<evidence type="ECO:0000259" key="1">
    <source>
        <dbReference type="Pfam" id="PF12684"/>
    </source>
</evidence>